<dbReference type="EMBL" id="CAJVQB010029011">
    <property type="protein sequence ID" value="CAG8813432.1"/>
    <property type="molecule type" value="Genomic_DNA"/>
</dbReference>
<evidence type="ECO:0000313" key="2">
    <source>
        <dbReference type="Proteomes" id="UP000789901"/>
    </source>
</evidence>
<comment type="caution">
    <text evidence="1">The sequence shown here is derived from an EMBL/GenBank/DDBJ whole genome shotgun (WGS) entry which is preliminary data.</text>
</comment>
<reference evidence="1 2" key="1">
    <citation type="submission" date="2021-06" db="EMBL/GenBank/DDBJ databases">
        <authorList>
            <person name="Kallberg Y."/>
            <person name="Tangrot J."/>
            <person name="Rosling A."/>
        </authorList>
    </citation>
    <scope>NUCLEOTIDE SEQUENCE [LARGE SCALE GENOMIC DNA]</scope>
    <source>
        <strain evidence="1 2">120-4 pot B 10/14</strain>
    </source>
</reference>
<sequence length="211" mass="25107">QQTIVIAKELIKTEHNKQLVRFLGTWINTKFNEKLIKSKARSIVTQATKALIEKKLTVVQLAYLNNIYIIPKLSYLLQTSWLFNQELYYIHQLFAMLFKNKMEILITTGNYIIELNSNSSDNDFALLRLKQGLILANIDRKFWQDRNWDSLKKIWKFNLTCLTFLKAKRLELTFQLLQEPWTLHGVEETFRTNLQRWSKNNNLVTTQIPER</sequence>
<keyword evidence="2" id="KW-1185">Reference proteome</keyword>
<feature type="non-terminal residue" evidence="1">
    <location>
        <position position="1"/>
    </location>
</feature>
<organism evidence="1 2">
    <name type="scientific">Gigaspora margarita</name>
    <dbReference type="NCBI Taxonomy" id="4874"/>
    <lineage>
        <taxon>Eukaryota</taxon>
        <taxon>Fungi</taxon>
        <taxon>Fungi incertae sedis</taxon>
        <taxon>Mucoromycota</taxon>
        <taxon>Glomeromycotina</taxon>
        <taxon>Glomeromycetes</taxon>
        <taxon>Diversisporales</taxon>
        <taxon>Gigasporaceae</taxon>
        <taxon>Gigaspora</taxon>
    </lineage>
</organism>
<dbReference type="Proteomes" id="UP000789901">
    <property type="component" value="Unassembled WGS sequence"/>
</dbReference>
<accession>A0ABN7W4I2</accession>
<protein>
    <submittedName>
        <fullName evidence="1">21174_t:CDS:1</fullName>
    </submittedName>
</protein>
<evidence type="ECO:0000313" key="1">
    <source>
        <dbReference type="EMBL" id="CAG8813432.1"/>
    </source>
</evidence>
<gene>
    <name evidence="1" type="ORF">GMARGA_LOCUS25790</name>
</gene>
<name>A0ABN7W4I2_GIGMA</name>
<proteinExistence type="predicted"/>